<dbReference type="Pfam" id="PF02826">
    <property type="entry name" value="2-Hacid_dh_C"/>
    <property type="match status" value="1"/>
</dbReference>
<comment type="function">
    <text evidence="1">Catalyzes the reversible oxidation of 3-phospho-D-glycerate to 3-phosphonooxypyruvate, the first step of the phosphorylated L-serine biosynthesis pathway. Also catalyzes the reversible oxidation of 2-hydroxyglutarate to 2-oxoglutarate.</text>
</comment>
<dbReference type="PROSITE" id="PS51671">
    <property type="entry name" value="ACT"/>
    <property type="match status" value="1"/>
</dbReference>
<dbReference type="GO" id="GO:0004617">
    <property type="term" value="F:phosphoglycerate dehydrogenase activity"/>
    <property type="evidence" value="ECO:0007669"/>
    <property type="project" value="UniProtKB-UniRule"/>
</dbReference>
<evidence type="ECO:0000256" key="9">
    <source>
        <dbReference type="RuleBase" id="RU363003"/>
    </source>
</evidence>
<dbReference type="Gene3D" id="3.30.70.260">
    <property type="match status" value="1"/>
</dbReference>
<dbReference type="SUPFAM" id="SSF51735">
    <property type="entry name" value="NAD(P)-binding Rossmann-fold domains"/>
    <property type="match status" value="1"/>
</dbReference>
<keyword evidence="9" id="KW-0028">Amino-acid biosynthesis</keyword>
<keyword evidence="6 9" id="KW-0520">NAD</keyword>
<evidence type="ECO:0000256" key="7">
    <source>
        <dbReference type="ARBA" id="ARBA00048126"/>
    </source>
</evidence>
<dbReference type="InterPro" id="IPR006236">
    <property type="entry name" value="PGDH"/>
</dbReference>
<dbReference type="Gene3D" id="3.40.50.720">
    <property type="entry name" value="NAD(P)-binding Rossmann-like Domain"/>
    <property type="match status" value="2"/>
</dbReference>
<evidence type="ECO:0000256" key="2">
    <source>
        <dbReference type="ARBA" id="ARBA00005216"/>
    </source>
</evidence>
<dbReference type="PANTHER" id="PTHR42938:SF47">
    <property type="entry name" value="HYDROXYPYRUVATE REDUCTASE"/>
    <property type="match status" value="1"/>
</dbReference>
<gene>
    <name evidence="11" type="ORF">HY912_01880</name>
</gene>
<keyword evidence="5 9" id="KW-0560">Oxidoreductase</keyword>
<protein>
    <recommendedName>
        <fullName evidence="4 9">D-3-phosphoglycerate dehydrogenase</fullName>
        <ecNumber evidence="9">1.1.1.95</ecNumber>
    </recommendedName>
</protein>
<dbReference type="InterPro" id="IPR029009">
    <property type="entry name" value="ASB_dom_sf"/>
</dbReference>
<dbReference type="FunFam" id="3.40.50.720:FF:000021">
    <property type="entry name" value="D-3-phosphoglycerate dehydrogenase"/>
    <property type="match status" value="1"/>
</dbReference>
<dbReference type="InterPro" id="IPR029752">
    <property type="entry name" value="D-isomer_DH_CS1"/>
</dbReference>
<comment type="catalytic activity">
    <reaction evidence="7">
        <text>(R)-2-hydroxyglutarate + NAD(+) = 2-oxoglutarate + NADH + H(+)</text>
        <dbReference type="Rhea" id="RHEA:49612"/>
        <dbReference type="ChEBI" id="CHEBI:15378"/>
        <dbReference type="ChEBI" id="CHEBI:15801"/>
        <dbReference type="ChEBI" id="CHEBI:16810"/>
        <dbReference type="ChEBI" id="CHEBI:57540"/>
        <dbReference type="ChEBI" id="CHEBI:57945"/>
        <dbReference type="EC" id="1.1.1.399"/>
    </reaction>
</comment>
<organism evidence="11 12">
    <name type="scientific">Desulfomonile tiedjei</name>
    <dbReference type="NCBI Taxonomy" id="2358"/>
    <lineage>
        <taxon>Bacteria</taxon>
        <taxon>Pseudomonadati</taxon>
        <taxon>Thermodesulfobacteriota</taxon>
        <taxon>Desulfomonilia</taxon>
        <taxon>Desulfomonilales</taxon>
        <taxon>Desulfomonilaceae</taxon>
        <taxon>Desulfomonile</taxon>
    </lineage>
</organism>
<keyword evidence="9" id="KW-0718">Serine biosynthesis</keyword>
<proteinExistence type="inferred from homology"/>
<comment type="pathway">
    <text evidence="2 9">Amino-acid biosynthesis; L-serine biosynthesis; L-serine from 3-phospho-D-glycerate: step 1/3.</text>
</comment>
<dbReference type="CDD" id="cd04879">
    <property type="entry name" value="ACT_3PGDH-like"/>
    <property type="match status" value="1"/>
</dbReference>
<evidence type="ECO:0000256" key="6">
    <source>
        <dbReference type="ARBA" id="ARBA00023027"/>
    </source>
</evidence>
<evidence type="ECO:0000259" key="10">
    <source>
        <dbReference type="PROSITE" id="PS51671"/>
    </source>
</evidence>
<dbReference type="NCBIfam" id="TIGR01327">
    <property type="entry name" value="PGDH"/>
    <property type="match status" value="1"/>
</dbReference>
<dbReference type="Gene3D" id="3.30.1330.90">
    <property type="entry name" value="D-3-phosphoglycerate dehydrogenase, domain 3"/>
    <property type="match status" value="1"/>
</dbReference>
<evidence type="ECO:0000256" key="8">
    <source>
        <dbReference type="ARBA" id="ARBA00048731"/>
    </source>
</evidence>
<dbReference type="Pfam" id="PF01842">
    <property type="entry name" value="ACT"/>
    <property type="match status" value="1"/>
</dbReference>
<dbReference type="PANTHER" id="PTHR42938">
    <property type="entry name" value="FORMATE DEHYDROGENASE 1"/>
    <property type="match status" value="1"/>
</dbReference>
<dbReference type="InterPro" id="IPR045626">
    <property type="entry name" value="PGDH_ASB_dom"/>
</dbReference>
<reference evidence="11" key="1">
    <citation type="submission" date="2020-07" db="EMBL/GenBank/DDBJ databases">
        <title>Huge and variable diversity of episymbiotic CPR bacteria and DPANN archaea in groundwater ecosystems.</title>
        <authorList>
            <person name="He C.Y."/>
            <person name="Keren R."/>
            <person name="Whittaker M."/>
            <person name="Farag I.F."/>
            <person name="Doudna J."/>
            <person name="Cate J.H.D."/>
            <person name="Banfield J.F."/>
        </authorList>
    </citation>
    <scope>NUCLEOTIDE SEQUENCE</scope>
    <source>
        <strain evidence="11">NC_groundwater_1664_Pr3_B-0.1um_52_9</strain>
    </source>
</reference>
<sequence length="535" mass="57160">MDRYRILVSDNVHEQGVELLRQRELFQIDVKIGLSPDELKRIIGDYHGLVVRSATKATAELIRSASQLKVIGRAGAGLDNIDVAEATRKGIVVMNTPGGNSMATAEHTLSLIMAACRHIPQAVESMKLGKWEKKKFQGREVTGKTLGVIGLGRVGALVAKRASKGLSMHVLGYDPVTTPEAASQMGAKLASIDEIIRKSDVITVHTPLNAETRGLIDAASFEKMKPGVIVVNCARGGIIDEGALWDALESGKVAAAALDVFTESPPGDSKLVMHPRVVATPHLGASTTEAQISVATAIAEQVIDYLENGLIRNAVNVPAIDPALRPKLTPYLDLARRLGQFLAQLSPGKISEMQVAYFGEIAHWEIKPVTNAALVGLLSRFAEPDVNDVNAPLMAESHGVRVSETVSRESAFYGPSVGIRTQSSEGETVSVLGALIQRIGFEPRIIGIDEFVTEAVPAGAMLVVANRDVPGMIAGISGALARSGINIAQMNLSRDRIGGRAMSIINIDEPANETTLDTIRRIEGILSVRQVILEE</sequence>
<dbReference type="InterPro" id="IPR045865">
    <property type="entry name" value="ACT-like_dom_sf"/>
</dbReference>
<dbReference type="EMBL" id="JACRDE010000054">
    <property type="protein sequence ID" value="MBI5248219.1"/>
    <property type="molecule type" value="Genomic_DNA"/>
</dbReference>
<evidence type="ECO:0000256" key="5">
    <source>
        <dbReference type="ARBA" id="ARBA00023002"/>
    </source>
</evidence>
<dbReference type="PROSITE" id="PS00671">
    <property type="entry name" value="D_2_HYDROXYACID_DH_3"/>
    <property type="match status" value="1"/>
</dbReference>
<dbReference type="InterPro" id="IPR006140">
    <property type="entry name" value="D-isomer_DH_NAD-bd"/>
</dbReference>
<dbReference type="GO" id="GO:0051287">
    <property type="term" value="F:NAD binding"/>
    <property type="evidence" value="ECO:0007669"/>
    <property type="project" value="UniProtKB-UniRule"/>
</dbReference>
<evidence type="ECO:0000256" key="3">
    <source>
        <dbReference type="ARBA" id="ARBA00005854"/>
    </source>
</evidence>
<dbReference type="Pfam" id="PF19304">
    <property type="entry name" value="PGDH_inter"/>
    <property type="match status" value="1"/>
</dbReference>
<name>A0A9D6Z1Y8_9BACT</name>
<comment type="similarity">
    <text evidence="3 9">Belongs to the D-isomer specific 2-hydroxyacid dehydrogenase family.</text>
</comment>
<evidence type="ECO:0000256" key="1">
    <source>
        <dbReference type="ARBA" id="ARBA00003800"/>
    </source>
</evidence>
<dbReference type="PROSITE" id="PS00670">
    <property type="entry name" value="D_2_HYDROXYACID_DH_2"/>
    <property type="match status" value="1"/>
</dbReference>
<dbReference type="InterPro" id="IPR006139">
    <property type="entry name" value="D-isomer_2_OHA_DH_cat_dom"/>
</dbReference>
<dbReference type="SUPFAM" id="SSF55021">
    <property type="entry name" value="ACT-like"/>
    <property type="match status" value="1"/>
</dbReference>
<feature type="domain" description="ACT" evidence="10">
    <location>
        <begin position="461"/>
        <end position="533"/>
    </location>
</feature>
<dbReference type="EC" id="1.1.1.95" evidence="9"/>
<evidence type="ECO:0000313" key="11">
    <source>
        <dbReference type="EMBL" id="MBI5248219.1"/>
    </source>
</evidence>
<dbReference type="Pfam" id="PF00389">
    <property type="entry name" value="2-Hacid_dh"/>
    <property type="match status" value="1"/>
</dbReference>
<comment type="catalytic activity">
    <reaction evidence="8 9">
        <text>(2R)-3-phosphoglycerate + NAD(+) = 3-phosphooxypyruvate + NADH + H(+)</text>
        <dbReference type="Rhea" id="RHEA:12641"/>
        <dbReference type="ChEBI" id="CHEBI:15378"/>
        <dbReference type="ChEBI" id="CHEBI:18110"/>
        <dbReference type="ChEBI" id="CHEBI:57540"/>
        <dbReference type="ChEBI" id="CHEBI:57945"/>
        <dbReference type="ChEBI" id="CHEBI:58272"/>
        <dbReference type="EC" id="1.1.1.95"/>
    </reaction>
</comment>
<dbReference type="InterPro" id="IPR002912">
    <property type="entry name" value="ACT_dom"/>
</dbReference>
<evidence type="ECO:0000256" key="4">
    <source>
        <dbReference type="ARBA" id="ARBA00021582"/>
    </source>
</evidence>
<dbReference type="InterPro" id="IPR029753">
    <property type="entry name" value="D-isomer_DH_CS"/>
</dbReference>
<dbReference type="GO" id="GO:0006564">
    <property type="term" value="P:L-serine biosynthetic process"/>
    <property type="evidence" value="ECO:0007669"/>
    <property type="project" value="UniProtKB-UniRule"/>
</dbReference>
<evidence type="ECO:0000313" key="12">
    <source>
        <dbReference type="Proteomes" id="UP000807825"/>
    </source>
</evidence>
<dbReference type="PROSITE" id="PS00065">
    <property type="entry name" value="D_2_HYDROXYACID_DH_1"/>
    <property type="match status" value="1"/>
</dbReference>
<dbReference type="AlphaFoldDB" id="A0A9D6Z1Y8"/>
<comment type="caution">
    <text evidence="11">The sequence shown here is derived from an EMBL/GenBank/DDBJ whole genome shotgun (WGS) entry which is preliminary data.</text>
</comment>
<accession>A0A9D6Z1Y8</accession>
<dbReference type="SUPFAM" id="SSF143548">
    <property type="entry name" value="Serine metabolism enzymes domain"/>
    <property type="match status" value="1"/>
</dbReference>
<dbReference type="CDD" id="cd12173">
    <property type="entry name" value="PGDH_4"/>
    <property type="match status" value="1"/>
</dbReference>
<dbReference type="InterPro" id="IPR036291">
    <property type="entry name" value="NAD(P)-bd_dom_sf"/>
</dbReference>
<dbReference type="Proteomes" id="UP000807825">
    <property type="component" value="Unassembled WGS sequence"/>
</dbReference>
<dbReference type="SUPFAM" id="SSF52283">
    <property type="entry name" value="Formate/glycerate dehydrogenase catalytic domain-like"/>
    <property type="match status" value="1"/>
</dbReference>